<accession>A0ABP5G8J9</accession>
<organism evidence="1 2">
    <name type="scientific">Terrabacter terrae</name>
    <dbReference type="NCBI Taxonomy" id="318434"/>
    <lineage>
        <taxon>Bacteria</taxon>
        <taxon>Bacillati</taxon>
        <taxon>Actinomycetota</taxon>
        <taxon>Actinomycetes</taxon>
        <taxon>Micrococcales</taxon>
        <taxon>Intrasporangiaceae</taxon>
        <taxon>Terrabacter</taxon>
    </lineage>
</organism>
<gene>
    <name evidence="1" type="ORF">GCM10009740_36740</name>
</gene>
<name>A0ABP5G8J9_9MICO</name>
<reference evidence="2" key="1">
    <citation type="journal article" date="2019" name="Int. J. Syst. Evol. Microbiol.">
        <title>The Global Catalogue of Microorganisms (GCM) 10K type strain sequencing project: providing services to taxonomists for standard genome sequencing and annotation.</title>
        <authorList>
            <consortium name="The Broad Institute Genomics Platform"/>
            <consortium name="The Broad Institute Genome Sequencing Center for Infectious Disease"/>
            <person name="Wu L."/>
            <person name="Ma J."/>
        </authorList>
    </citation>
    <scope>NUCLEOTIDE SEQUENCE [LARGE SCALE GENOMIC DNA]</scope>
    <source>
        <strain evidence="2">JCM 14283</strain>
    </source>
</reference>
<keyword evidence="2" id="KW-1185">Reference proteome</keyword>
<dbReference type="Proteomes" id="UP001501285">
    <property type="component" value="Unassembled WGS sequence"/>
</dbReference>
<evidence type="ECO:0000313" key="1">
    <source>
        <dbReference type="EMBL" id="GAA2040467.1"/>
    </source>
</evidence>
<proteinExistence type="predicted"/>
<comment type="caution">
    <text evidence="1">The sequence shown here is derived from an EMBL/GenBank/DDBJ whole genome shotgun (WGS) entry which is preliminary data.</text>
</comment>
<dbReference type="EMBL" id="BAAANB010000021">
    <property type="protein sequence ID" value="GAA2040467.1"/>
    <property type="molecule type" value="Genomic_DNA"/>
</dbReference>
<sequence>MRPDEVVVPQETPVRVELTARLQRDGVQAALGVGQLHPLAHLEDAAARMGSRHPCPVRPSPGSGLDGRLRLGWGWLAEVLLGGALPGVGLLGVGHGSTV</sequence>
<protein>
    <submittedName>
        <fullName evidence="1">Uncharacterized protein</fullName>
    </submittedName>
</protein>
<evidence type="ECO:0000313" key="2">
    <source>
        <dbReference type="Proteomes" id="UP001501285"/>
    </source>
</evidence>